<evidence type="ECO:0000256" key="8">
    <source>
        <dbReference type="SAM" id="Phobius"/>
    </source>
</evidence>
<feature type="transmembrane region" description="Helical" evidence="8">
    <location>
        <begin position="69"/>
        <end position="93"/>
    </location>
</feature>
<dbReference type="CDD" id="cd00333">
    <property type="entry name" value="MIP"/>
    <property type="match status" value="1"/>
</dbReference>
<dbReference type="PRINTS" id="PR00783">
    <property type="entry name" value="MINTRINSICP"/>
</dbReference>
<proteinExistence type="inferred from homology"/>
<dbReference type="AlphaFoldDB" id="A0A4R5NL53"/>
<evidence type="ECO:0000256" key="1">
    <source>
        <dbReference type="ARBA" id="ARBA00004141"/>
    </source>
</evidence>
<protein>
    <recommendedName>
        <fullName evidence="11">Glycerol uptake permease</fullName>
    </recommendedName>
</protein>
<dbReference type="InterPro" id="IPR050363">
    <property type="entry name" value="MIP/Aquaporin"/>
</dbReference>
<keyword evidence="6 8" id="KW-0472">Membrane</keyword>
<evidence type="ECO:0000256" key="4">
    <source>
        <dbReference type="ARBA" id="ARBA00022692"/>
    </source>
</evidence>
<dbReference type="GO" id="GO:0015254">
    <property type="term" value="F:glycerol channel activity"/>
    <property type="evidence" value="ECO:0007669"/>
    <property type="project" value="TreeGrafter"/>
</dbReference>
<dbReference type="InterPro" id="IPR000425">
    <property type="entry name" value="MIP"/>
</dbReference>
<reference evidence="9 10" key="1">
    <citation type="journal article" date="2019" name="Appl. Microbiol. Biotechnol.">
        <title>Uncovering carbohydrate metabolism through a genotype-phenotype association study of 56 lactic acid bacteria genomes.</title>
        <authorList>
            <person name="Buron-Moles G."/>
            <person name="Chailyan A."/>
            <person name="Dolejs I."/>
            <person name="Forster J."/>
            <person name="Miks M.H."/>
        </authorList>
    </citation>
    <scope>NUCLEOTIDE SEQUENCE [LARGE SCALE GENOMIC DNA]</scope>
    <source>
        <strain evidence="9 10">ATCC 29644</strain>
    </source>
</reference>
<keyword evidence="10" id="KW-1185">Reference proteome</keyword>
<feature type="transmembrane region" description="Helical" evidence="8">
    <location>
        <begin position="243"/>
        <end position="265"/>
    </location>
</feature>
<keyword evidence="4 7" id="KW-0812">Transmembrane</keyword>
<evidence type="ECO:0000256" key="6">
    <source>
        <dbReference type="ARBA" id="ARBA00023136"/>
    </source>
</evidence>
<evidence type="ECO:0000256" key="2">
    <source>
        <dbReference type="ARBA" id="ARBA00006175"/>
    </source>
</evidence>
<dbReference type="GO" id="GO:0005886">
    <property type="term" value="C:plasma membrane"/>
    <property type="evidence" value="ECO:0007669"/>
    <property type="project" value="TreeGrafter"/>
</dbReference>
<evidence type="ECO:0000313" key="10">
    <source>
        <dbReference type="Proteomes" id="UP000295257"/>
    </source>
</evidence>
<dbReference type="InterPro" id="IPR023271">
    <property type="entry name" value="Aquaporin-like"/>
</dbReference>
<dbReference type="PANTHER" id="PTHR43829:SF9">
    <property type="entry name" value="AQUAPORIN-9"/>
    <property type="match status" value="1"/>
</dbReference>
<sequence>MDFNIRVLLNFKNLDKPNQLNLGVVLIMHYTLLVRCIAEFIGTAIMVALGNGSVANVELKGTKGFHGGWILIGFGYGIGVMVPAMMFGPISGGQINPAMTLALAFNGEFPWAEVGPYLIAQFLGAIFGQMLIVAAYKPYYNKTENVESILGTFSTIDAENSRLNGFINEFIGTFILVFGAVALTSDHIDPRADFIGLGFLVMCLVVSFGGPTGPALNPARDLGPRILHALLPLNPKGSSQWKYSWVPVLAPILGAIVAVKTYALFF</sequence>
<feature type="transmembrane region" description="Helical" evidence="8">
    <location>
        <begin position="192"/>
        <end position="210"/>
    </location>
</feature>
<feature type="transmembrane region" description="Helical" evidence="8">
    <location>
        <begin position="114"/>
        <end position="136"/>
    </location>
</feature>
<dbReference type="EMBL" id="PUFN01000001">
    <property type="protein sequence ID" value="TDG75024.1"/>
    <property type="molecule type" value="Genomic_DNA"/>
</dbReference>
<dbReference type="Proteomes" id="UP000295257">
    <property type="component" value="Unassembled WGS sequence"/>
</dbReference>
<dbReference type="Gene3D" id="1.20.1080.10">
    <property type="entry name" value="Glycerol uptake facilitator protein"/>
    <property type="match status" value="1"/>
</dbReference>
<evidence type="ECO:0008006" key="11">
    <source>
        <dbReference type="Google" id="ProtNLM"/>
    </source>
</evidence>
<dbReference type="PROSITE" id="PS00221">
    <property type="entry name" value="MIP"/>
    <property type="match status" value="1"/>
</dbReference>
<dbReference type="STRING" id="1612.ABB44_05680"/>
<gene>
    <name evidence="9" type="ORF">C5L30_001811</name>
</gene>
<dbReference type="Pfam" id="PF00230">
    <property type="entry name" value="MIP"/>
    <property type="match status" value="1"/>
</dbReference>
<feature type="transmembrane region" description="Helical" evidence="8">
    <location>
        <begin position="20"/>
        <end position="49"/>
    </location>
</feature>
<dbReference type="InterPro" id="IPR022357">
    <property type="entry name" value="MIP_CS"/>
</dbReference>
<feature type="transmembrane region" description="Helical" evidence="8">
    <location>
        <begin position="166"/>
        <end position="185"/>
    </location>
</feature>
<evidence type="ECO:0000256" key="5">
    <source>
        <dbReference type="ARBA" id="ARBA00022989"/>
    </source>
</evidence>
<evidence type="ECO:0000313" key="9">
    <source>
        <dbReference type="EMBL" id="TDG75024.1"/>
    </source>
</evidence>
<dbReference type="SUPFAM" id="SSF81338">
    <property type="entry name" value="Aquaporin-like"/>
    <property type="match status" value="1"/>
</dbReference>
<comment type="caution">
    <text evidence="9">The sequence shown here is derived from an EMBL/GenBank/DDBJ whole genome shotgun (WGS) entry which is preliminary data.</text>
</comment>
<accession>A0A4R5NL53</accession>
<evidence type="ECO:0000256" key="3">
    <source>
        <dbReference type="ARBA" id="ARBA00022448"/>
    </source>
</evidence>
<organism evidence="9 10">
    <name type="scientific">Companilactobacillus farciminis</name>
    <dbReference type="NCBI Taxonomy" id="1612"/>
    <lineage>
        <taxon>Bacteria</taxon>
        <taxon>Bacillati</taxon>
        <taxon>Bacillota</taxon>
        <taxon>Bacilli</taxon>
        <taxon>Lactobacillales</taxon>
        <taxon>Lactobacillaceae</taxon>
        <taxon>Companilactobacillus</taxon>
    </lineage>
</organism>
<evidence type="ECO:0000256" key="7">
    <source>
        <dbReference type="RuleBase" id="RU000477"/>
    </source>
</evidence>
<comment type="similarity">
    <text evidence="2 7">Belongs to the MIP/aquaporin (TC 1.A.8) family.</text>
</comment>
<keyword evidence="3 7" id="KW-0813">Transport</keyword>
<keyword evidence="5 8" id="KW-1133">Transmembrane helix</keyword>
<name>A0A4R5NL53_9LACO</name>
<comment type="subcellular location">
    <subcellularLocation>
        <location evidence="1">Membrane</location>
        <topology evidence="1">Multi-pass membrane protein</topology>
    </subcellularLocation>
</comment>
<dbReference type="NCBIfam" id="TIGR00861">
    <property type="entry name" value="MIP"/>
    <property type="match status" value="1"/>
</dbReference>
<dbReference type="PANTHER" id="PTHR43829">
    <property type="entry name" value="AQUAPORIN OR AQUAGLYCEROPORIN RELATED"/>
    <property type="match status" value="1"/>
</dbReference>